<feature type="domain" description="Alpha/beta hydrolase fold-3" evidence="5">
    <location>
        <begin position="114"/>
        <end position="342"/>
    </location>
</feature>
<dbReference type="Proteomes" id="UP000184383">
    <property type="component" value="Unassembled WGS sequence"/>
</dbReference>
<dbReference type="OrthoDB" id="2152029at2759"/>
<dbReference type="SUPFAM" id="SSF53474">
    <property type="entry name" value="alpha/beta-Hydrolases"/>
    <property type="match status" value="1"/>
</dbReference>
<dbReference type="VEuPathDB" id="FungiDB:ASPWEDRAFT_54285"/>
<evidence type="ECO:0000256" key="3">
    <source>
        <dbReference type="PROSITE-ProRule" id="PRU10038"/>
    </source>
</evidence>
<feature type="transmembrane region" description="Helical" evidence="4">
    <location>
        <begin position="12"/>
        <end position="38"/>
    </location>
</feature>
<dbReference type="RefSeq" id="XP_040684662.1">
    <property type="nucleotide sequence ID" value="XM_040838034.1"/>
</dbReference>
<dbReference type="Pfam" id="PF07859">
    <property type="entry name" value="Abhydrolase_3"/>
    <property type="match status" value="1"/>
</dbReference>
<dbReference type="GeneID" id="63753882"/>
<evidence type="ECO:0000313" key="6">
    <source>
        <dbReference type="EMBL" id="OJJ30985.1"/>
    </source>
</evidence>
<keyword evidence="2" id="KW-0378">Hydrolase</keyword>
<dbReference type="InterPro" id="IPR029058">
    <property type="entry name" value="AB_hydrolase_fold"/>
</dbReference>
<keyword evidence="4" id="KW-0472">Membrane</keyword>
<keyword evidence="4" id="KW-0812">Transmembrane</keyword>
<evidence type="ECO:0000256" key="1">
    <source>
        <dbReference type="ARBA" id="ARBA00010515"/>
    </source>
</evidence>
<organism evidence="6 7">
    <name type="scientific">Aspergillus wentii DTO 134E9</name>
    <dbReference type="NCBI Taxonomy" id="1073089"/>
    <lineage>
        <taxon>Eukaryota</taxon>
        <taxon>Fungi</taxon>
        <taxon>Dikarya</taxon>
        <taxon>Ascomycota</taxon>
        <taxon>Pezizomycotina</taxon>
        <taxon>Eurotiomycetes</taxon>
        <taxon>Eurotiomycetidae</taxon>
        <taxon>Eurotiales</taxon>
        <taxon>Aspergillaceae</taxon>
        <taxon>Aspergillus</taxon>
        <taxon>Aspergillus subgen. Cremei</taxon>
    </lineage>
</organism>
<evidence type="ECO:0000256" key="4">
    <source>
        <dbReference type="SAM" id="Phobius"/>
    </source>
</evidence>
<dbReference type="InterPro" id="IPR013094">
    <property type="entry name" value="AB_hydrolase_3"/>
</dbReference>
<evidence type="ECO:0000313" key="7">
    <source>
        <dbReference type="Proteomes" id="UP000184383"/>
    </source>
</evidence>
<dbReference type="STRING" id="1073089.A0A1L9R7T3"/>
<dbReference type="Gene3D" id="3.40.50.1820">
    <property type="entry name" value="alpha/beta hydrolase"/>
    <property type="match status" value="1"/>
</dbReference>
<keyword evidence="4" id="KW-1133">Transmembrane helix</keyword>
<dbReference type="EMBL" id="KV878216">
    <property type="protein sequence ID" value="OJJ30985.1"/>
    <property type="molecule type" value="Genomic_DNA"/>
</dbReference>
<keyword evidence="7" id="KW-1185">Reference proteome</keyword>
<dbReference type="PANTHER" id="PTHR48081:SF31">
    <property type="entry name" value="STERYL ACETYL HYDROLASE MUG81-RELATED"/>
    <property type="match status" value="1"/>
</dbReference>
<evidence type="ECO:0000259" key="5">
    <source>
        <dbReference type="Pfam" id="PF07859"/>
    </source>
</evidence>
<proteinExistence type="inferred from homology"/>
<name>A0A1L9R7T3_ASPWE</name>
<sequence>MARSLSLAQKAHLLFTFCFVVPPISIHNIIGAVIRAWLQRLSIRASIRNAFARSLMTHIRPRQLQAILPPTLEAYRSWLSSKGSQFGITHEAHMLDDKHTHLLWLGERYSRKVVLFFHGGGYVMPLSTGHLEWMAYFRKKAIDSGVDLSICLLEYSLVPDSPYPRQLAQATMALQHLLEIGYEPGDIVIAGDSAGGHLCLSLLSHLLHPRSDSSGASSHIHLDGRLRGCAVISPLLSLDLTTRSYRERCSADVLSRKTVRDWGRLLTDNSPWKEEIRQGKGWGMALDVPDKWWNGIENVVDQIMVTGGQEEIFRDHILQFIDVMQMNGVELSSYIAPDEAHDGPLMDFSAGRPPSMTTQAITDWLISSFVDEEIDNKFL</sequence>
<feature type="active site" evidence="3">
    <location>
        <position position="193"/>
    </location>
</feature>
<dbReference type="InterPro" id="IPR033140">
    <property type="entry name" value="Lipase_GDXG_put_SER_AS"/>
</dbReference>
<dbReference type="AlphaFoldDB" id="A0A1L9R7T3"/>
<evidence type="ECO:0000256" key="2">
    <source>
        <dbReference type="ARBA" id="ARBA00022801"/>
    </source>
</evidence>
<gene>
    <name evidence="6" type="ORF">ASPWEDRAFT_54285</name>
</gene>
<dbReference type="GO" id="GO:0016787">
    <property type="term" value="F:hydrolase activity"/>
    <property type="evidence" value="ECO:0007669"/>
    <property type="project" value="UniProtKB-KW"/>
</dbReference>
<reference evidence="7" key="1">
    <citation type="journal article" date="2017" name="Genome Biol.">
        <title>Comparative genomics reveals high biological diversity and specific adaptations in the industrially and medically important fungal genus Aspergillus.</title>
        <authorList>
            <person name="de Vries R.P."/>
            <person name="Riley R."/>
            <person name="Wiebenga A."/>
            <person name="Aguilar-Osorio G."/>
            <person name="Amillis S."/>
            <person name="Uchima C.A."/>
            <person name="Anderluh G."/>
            <person name="Asadollahi M."/>
            <person name="Askin M."/>
            <person name="Barry K."/>
            <person name="Battaglia E."/>
            <person name="Bayram O."/>
            <person name="Benocci T."/>
            <person name="Braus-Stromeyer S.A."/>
            <person name="Caldana C."/>
            <person name="Canovas D."/>
            <person name="Cerqueira G.C."/>
            <person name="Chen F."/>
            <person name="Chen W."/>
            <person name="Choi C."/>
            <person name="Clum A."/>
            <person name="Dos Santos R.A."/>
            <person name="Damasio A.R."/>
            <person name="Diallinas G."/>
            <person name="Emri T."/>
            <person name="Fekete E."/>
            <person name="Flipphi M."/>
            <person name="Freyberg S."/>
            <person name="Gallo A."/>
            <person name="Gournas C."/>
            <person name="Habgood R."/>
            <person name="Hainaut M."/>
            <person name="Harispe M.L."/>
            <person name="Henrissat B."/>
            <person name="Hilden K.S."/>
            <person name="Hope R."/>
            <person name="Hossain A."/>
            <person name="Karabika E."/>
            <person name="Karaffa L."/>
            <person name="Karanyi Z."/>
            <person name="Krasevec N."/>
            <person name="Kuo A."/>
            <person name="Kusch H."/>
            <person name="LaButti K."/>
            <person name="Lagendijk E.L."/>
            <person name="Lapidus A."/>
            <person name="Levasseur A."/>
            <person name="Lindquist E."/>
            <person name="Lipzen A."/>
            <person name="Logrieco A.F."/>
            <person name="MacCabe A."/>
            <person name="Maekelae M.R."/>
            <person name="Malavazi I."/>
            <person name="Melin P."/>
            <person name="Meyer V."/>
            <person name="Mielnichuk N."/>
            <person name="Miskei M."/>
            <person name="Molnar A.P."/>
            <person name="Mule G."/>
            <person name="Ngan C.Y."/>
            <person name="Orejas M."/>
            <person name="Orosz E."/>
            <person name="Ouedraogo J.P."/>
            <person name="Overkamp K.M."/>
            <person name="Park H.-S."/>
            <person name="Perrone G."/>
            <person name="Piumi F."/>
            <person name="Punt P.J."/>
            <person name="Ram A.F."/>
            <person name="Ramon A."/>
            <person name="Rauscher S."/>
            <person name="Record E."/>
            <person name="Riano-Pachon D.M."/>
            <person name="Robert V."/>
            <person name="Roehrig J."/>
            <person name="Ruller R."/>
            <person name="Salamov A."/>
            <person name="Salih N.S."/>
            <person name="Samson R.A."/>
            <person name="Sandor E."/>
            <person name="Sanguinetti M."/>
            <person name="Schuetze T."/>
            <person name="Sepcic K."/>
            <person name="Shelest E."/>
            <person name="Sherlock G."/>
            <person name="Sophianopoulou V."/>
            <person name="Squina F.M."/>
            <person name="Sun H."/>
            <person name="Susca A."/>
            <person name="Todd R.B."/>
            <person name="Tsang A."/>
            <person name="Unkles S.E."/>
            <person name="van de Wiele N."/>
            <person name="van Rossen-Uffink D."/>
            <person name="Oliveira J.V."/>
            <person name="Vesth T.C."/>
            <person name="Visser J."/>
            <person name="Yu J.-H."/>
            <person name="Zhou M."/>
            <person name="Andersen M.R."/>
            <person name="Archer D.B."/>
            <person name="Baker S.E."/>
            <person name="Benoit I."/>
            <person name="Brakhage A.A."/>
            <person name="Braus G.H."/>
            <person name="Fischer R."/>
            <person name="Frisvad J.C."/>
            <person name="Goldman G.H."/>
            <person name="Houbraken J."/>
            <person name="Oakley B."/>
            <person name="Pocsi I."/>
            <person name="Scazzocchio C."/>
            <person name="Seiboth B."/>
            <person name="vanKuyk P.A."/>
            <person name="Wortman J."/>
            <person name="Dyer P.S."/>
            <person name="Grigoriev I.V."/>
        </authorList>
    </citation>
    <scope>NUCLEOTIDE SEQUENCE [LARGE SCALE GENOMIC DNA]</scope>
    <source>
        <strain evidence="7">DTO 134E9</strain>
    </source>
</reference>
<dbReference type="PROSITE" id="PS01174">
    <property type="entry name" value="LIPASE_GDXG_SER"/>
    <property type="match status" value="1"/>
</dbReference>
<dbReference type="InterPro" id="IPR050300">
    <property type="entry name" value="GDXG_lipolytic_enzyme"/>
</dbReference>
<protein>
    <recommendedName>
        <fullName evidence="5">Alpha/beta hydrolase fold-3 domain-containing protein</fullName>
    </recommendedName>
</protein>
<accession>A0A1L9R7T3</accession>
<comment type="similarity">
    <text evidence="1">Belongs to the 'GDXG' lipolytic enzyme family.</text>
</comment>
<dbReference type="PANTHER" id="PTHR48081">
    <property type="entry name" value="AB HYDROLASE SUPERFAMILY PROTEIN C4A8.06C"/>
    <property type="match status" value="1"/>
</dbReference>